<dbReference type="GO" id="GO:0005759">
    <property type="term" value="C:mitochondrial matrix"/>
    <property type="evidence" value="ECO:0007669"/>
    <property type="project" value="TreeGrafter"/>
</dbReference>
<proteinExistence type="predicted"/>
<dbReference type="InterPro" id="IPR011249">
    <property type="entry name" value="Metalloenz_LuxS/M16"/>
</dbReference>
<dbReference type="SUPFAM" id="SSF63411">
    <property type="entry name" value="LuxS/MPP-like metallohydrolase"/>
    <property type="match status" value="1"/>
</dbReference>
<gene>
    <name evidence="1" type="ORF">TREES_T100006772</name>
</gene>
<dbReference type="STRING" id="246437.L9KHY3"/>
<keyword evidence="2" id="KW-1185">Reference proteome</keyword>
<dbReference type="AlphaFoldDB" id="L9KHY3"/>
<name>L9KHY3_TUPCH</name>
<evidence type="ECO:0000313" key="1">
    <source>
        <dbReference type="EMBL" id="ELW62500.1"/>
    </source>
</evidence>
<dbReference type="GO" id="GO:0016485">
    <property type="term" value="P:protein processing"/>
    <property type="evidence" value="ECO:0007669"/>
    <property type="project" value="TreeGrafter"/>
</dbReference>
<sequence length="193" mass="21393">MPGSSPMVIFYWSSQHLPQVHELVLCKFQKTEPNTTGPALKLWDESSEFQRTCDPDSFAVDPSHTTVSVSFLSPDTTDIFEAFTVSLLSSLPIPGLSSPSYKALTEPGRGAVFSPDVGYNGHTREAYFRVGLQGNAQKDIQIFRNPADRTIDKVAKNRLEDDRIEALLHKIEIQMKHRSASFGFTLASKVASC</sequence>
<evidence type="ECO:0000313" key="2">
    <source>
        <dbReference type="Proteomes" id="UP000011518"/>
    </source>
</evidence>
<organism evidence="1 2">
    <name type="scientific">Tupaia chinensis</name>
    <name type="common">Chinese tree shrew</name>
    <name type="synonym">Tupaia belangeri chinensis</name>
    <dbReference type="NCBI Taxonomy" id="246437"/>
    <lineage>
        <taxon>Eukaryota</taxon>
        <taxon>Metazoa</taxon>
        <taxon>Chordata</taxon>
        <taxon>Craniata</taxon>
        <taxon>Vertebrata</taxon>
        <taxon>Euteleostomi</taxon>
        <taxon>Mammalia</taxon>
        <taxon>Eutheria</taxon>
        <taxon>Euarchontoglires</taxon>
        <taxon>Scandentia</taxon>
        <taxon>Tupaiidae</taxon>
        <taxon>Tupaia</taxon>
    </lineage>
</organism>
<dbReference type="Proteomes" id="UP000011518">
    <property type="component" value="Unassembled WGS sequence"/>
</dbReference>
<keyword evidence="1" id="KW-0378">Hydrolase</keyword>
<accession>L9KHY3</accession>
<reference evidence="2" key="1">
    <citation type="submission" date="2012-07" db="EMBL/GenBank/DDBJ databases">
        <title>Genome of the Chinese tree shrew, a rising model animal genetically related to primates.</title>
        <authorList>
            <person name="Zhang G."/>
            <person name="Fan Y."/>
            <person name="Yao Y."/>
            <person name="Huang Z."/>
        </authorList>
    </citation>
    <scope>NUCLEOTIDE SEQUENCE [LARGE SCALE GENOMIC DNA]</scope>
</reference>
<protein>
    <submittedName>
        <fullName evidence="1">Presequence protease, mitochondrial</fullName>
    </submittedName>
</protein>
<keyword evidence="1" id="KW-0645">Protease</keyword>
<dbReference type="GO" id="GO:0004222">
    <property type="term" value="F:metalloendopeptidase activity"/>
    <property type="evidence" value="ECO:0007669"/>
    <property type="project" value="TreeGrafter"/>
</dbReference>
<dbReference type="PANTHER" id="PTHR43016:SF13">
    <property type="entry name" value="PRESEQUENCE PROTEASE, MITOCHONDRIAL"/>
    <property type="match status" value="1"/>
</dbReference>
<dbReference type="GO" id="GO:0046872">
    <property type="term" value="F:metal ion binding"/>
    <property type="evidence" value="ECO:0007669"/>
    <property type="project" value="InterPro"/>
</dbReference>
<dbReference type="Gene3D" id="3.30.830.10">
    <property type="entry name" value="Metalloenzyme, LuxS/M16 peptidase-like"/>
    <property type="match status" value="1"/>
</dbReference>
<dbReference type="InParanoid" id="L9KHY3"/>
<dbReference type="EMBL" id="KB320812">
    <property type="protein sequence ID" value="ELW62500.1"/>
    <property type="molecule type" value="Genomic_DNA"/>
</dbReference>
<reference evidence="2" key="2">
    <citation type="journal article" date="2013" name="Nat. Commun.">
        <title>Genome of the Chinese tree shrew.</title>
        <authorList>
            <person name="Fan Y."/>
            <person name="Huang Z.Y."/>
            <person name="Cao C.C."/>
            <person name="Chen C.S."/>
            <person name="Chen Y.X."/>
            <person name="Fan D.D."/>
            <person name="He J."/>
            <person name="Hou H.L."/>
            <person name="Hu L."/>
            <person name="Hu X.T."/>
            <person name="Jiang X.T."/>
            <person name="Lai R."/>
            <person name="Lang Y.S."/>
            <person name="Liang B."/>
            <person name="Liao S.G."/>
            <person name="Mu D."/>
            <person name="Ma Y.Y."/>
            <person name="Niu Y.Y."/>
            <person name="Sun X.Q."/>
            <person name="Xia J.Q."/>
            <person name="Xiao J."/>
            <person name="Xiong Z.Q."/>
            <person name="Xu L."/>
            <person name="Yang L."/>
            <person name="Zhang Y."/>
            <person name="Zhao W."/>
            <person name="Zhao X.D."/>
            <person name="Zheng Y.T."/>
            <person name="Zhou J.M."/>
            <person name="Zhu Y.B."/>
            <person name="Zhang G.J."/>
            <person name="Wang J."/>
            <person name="Yao Y.G."/>
        </authorList>
    </citation>
    <scope>NUCLEOTIDE SEQUENCE [LARGE SCALE GENOMIC DNA]</scope>
</reference>
<dbReference type="PANTHER" id="PTHR43016">
    <property type="entry name" value="PRESEQUENCE PROTEASE"/>
    <property type="match status" value="1"/>
</dbReference>